<gene>
    <name evidence="1" type="ORF">EVOR1521_LOCUS26621</name>
</gene>
<accession>A0AA36JED3</accession>
<sequence>MLTSRFTLDVVEAEIMSLVEKHCPAGECPLAGYSVQCDREVLKLQMPRLYRHVHHQILDVAGFFTAANLWIPEHSQYWARRSSAYNHRALQDVRDSIAALRWIREKFFDPQKFYEPQGQRRL</sequence>
<evidence type="ECO:0008006" key="3">
    <source>
        <dbReference type="Google" id="ProtNLM"/>
    </source>
</evidence>
<evidence type="ECO:0000313" key="1">
    <source>
        <dbReference type="EMBL" id="CAJ1404097.1"/>
    </source>
</evidence>
<evidence type="ECO:0000313" key="2">
    <source>
        <dbReference type="Proteomes" id="UP001178507"/>
    </source>
</evidence>
<dbReference type="Proteomes" id="UP001178507">
    <property type="component" value="Unassembled WGS sequence"/>
</dbReference>
<dbReference type="GO" id="GO:0003676">
    <property type="term" value="F:nucleic acid binding"/>
    <property type="evidence" value="ECO:0007669"/>
    <property type="project" value="InterPro"/>
</dbReference>
<dbReference type="Gene3D" id="3.30.420.10">
    <property type="entry name" value="Ribonuclease H-like superfamily/Ribonuclease H"/>
    <property type="match status" value="1"/>
</dbReference>
<dbReference type="AlphaFoldDB" id="A0AA36JED3"/>
<dbReference type="EMBL" id="CAUJNA010003524">
    <property type="protein sequence ID" value="CAJ1404097.1"/>
    <property type="molecule type" value="Genomic_DNA"/>
</dbReference>
<comment type="caution">
    <text evidence="1">The sequence shown here is derived from an EMBL/GenBank/DDBJ whole genome shotgun (WGS) entry which is preliminary data.</text>
</comment>
<dbReference type="InterPro" id="IPR012337">
    <property type="entry name" value="RNaseH-like_sf"/>
</dbReference>
<dbReference type="SUPFAM" id="SSF53098">
    <property type="entry name" value="Ribonuclease H-like"/>
    <property type="match status" value="1"/>
</dbReference>
<proteinExistence type="predicted"/>
<protein>
    <recommendedName>
        <fullName evidence="3">Exonuclease domain-containing protein</fullName>
    </recommendedName>
</protein>
<name>A0AA36JED3_9DINO</name>
<reference evidence="1" key="1">
    <citation type="submission" date="2023-08" db="EMBL/GenBank/DDBJ databases">
        <authorList>
            <person name="Chen Y."/>
            <person name="Shah S."/>
            <person name="Dougan E. K."/>
            <person name="Thang M."/>
            <person name="Chan C."/>
        </authorList>
    </citation>
    <scope>NUCLEOTIDE SEQUENCE</scope>
</reference>
<keyword evidence="2" id="KW-1185">Reference proteome</keyword>
<organism evidence="1 2">
    <name type="scientific">Effrenium voratum</name>
    <dbReference type="NCBI Taxonomy" id="2562239"/>
    <lineage>
        <taxon>Eukaryota</taxon>
        <taxon>Sar</taxon>
        <taxon>Alveolata</taxon>
        <taxon>Dinophyceae</taxon>
        <taxon>Suessiales</taxon>
        <taxon>Symbiodiniaceae</taxon>
        <taxon>Effrenium</taxon>
    </lineage>
</organism>
<dbReference type="InterPro" id="IPR036397">
    <property type="entry name" value="RNaseH_sf"/>
</dbReference>